<dbReference type="EMBL" id="UINC01035330">
    <property type="protein sequence ID" value="SVB27560.1"/>
    <property type="molecule type" value="Genomic_DNA"/>
</dbReference>
<proteinExistence type="predicted"/>
<accession>A0A382CN68</accession>
<name>A0A382CN68_9ZZZZ</name>
<keyword evidence="1" id="KW-0472">Membrane</keyword>
<feature type="transmembrane region" description="Helical" evidence="1">
    <location>
        <begin position="138"/>
        <end position="159"/>
    </location>
</feature>
<organism evidence="2">
    <name type="scientific">marine metagenome</name>
    <dbReference type="NCBI Taxonomy" id="408172"/>
    <lineage>
        <taxon>unclassified sequences</taxon>
        <taxon>metagenomes</taxon>
        <taxon>ecological metagenomes</taxon>
    </lineage>
</organism>
<keyword evidence="1" id="KW-0812">Transmembrane</keyword>
<reference evidence="2" key="1">
    <citation type="submission" date="2018-05" db="EMBL/GenBank/DDBJ databases">
        <authorList>
            <person name="Lanie J.A."/>
            <person name="Ng W.-L."/>
            <person name="Kazmierczak K.M."/>
            <person name="Andrzejewski T.M."/>
            <person name="Davidsen T.M."/>
            <person name="Wayne K.J."/>
            <person name="Tettelin H."/>
            <person name="Glass J.I."/>
            <person name="Rusch D."/>
            <person name="Podicherti R."/>
            <person name="Tsui H.-C.T."/>
            <person name="Winkler M.E."/>
        </authorList>
    </citation>
    <scope>NUCLEOTIDE SEQUENCE</scope>
</reference>
<gene>
    <name evidence="2" type="ORF">METZ01_LOCUS180414</name>
</gene>
<evidence type="ECO:0000313" key="2">
    <source>
        <dbReference type="EMBL" id="SVB27560.1"/>
    </source>
</evidence>
<feature type="transmembrane region" description="Helical" evidence="1">
    <location>
        <begin position="209"/>
        <end position="226"/>
    </location>
</feature>
<feature type="non-terminal residue" evidence="2">
    <location>
        <position position="292"/>
    </location>
</feature>
<protein>
    <submittedName>
        <fullName evidence="2">Uncharacterized protein</fullName>
    </submittedName>
</protein>
<dbReference type="AlphaFoldDB" id="A0A382CN68"/>
<keyword evidence="1" id="KW-1133">Transmembrane helix</keyword>
<sequence length="292" mass="32972">MRSNDDPRGFSENLRASVYRIAVQALGLSQEGSDNTPLEDLDKAPLVARIVEVYWRRVRDTGLGEKQATVMRSELKLRVAECVNHFQRTAPEDMAHLERTIKRYDYLREAAGINRKLLEEPPRLLPGFLGHVQAVAEALLGAIPALIGFVTGFLPQFVTRAFDRRSTPTEQEWGGPTARHILVGVLSFSLFYGGLIGLVWWWFSDAATVLLAVLLIPAGLFARSYARRMRTIVAHLGDRTASWFKLNEVARLRKTQDELVLGMDVLRNRYRVEVLGWDPLPPHFKRKSALAA</sequence>
<evidence type="ECO:0000256" key="1">
    <source>
        <dbReference type="SAM" id="Phobius"/>
    </source>
</evidence>
<feature type="transmembrane region" description="Helical" evidence="1">
    <location>
        <begin position="180"/>
        <end position="203"/>
    </location>
</feature>